<comment type="caution">
    <text evidence="1">The sequence shown here is derived from an EMBL/GenBank/DDBJ whole genome shotgun (WGS) entry which is preliminary data.</text>
</comment>
<name>A0A150MF36_9BACI</name>
<organism evidence="1 2">
    <name type="scientific">Caldibacillus debilis</name>
    <dbReference type="NCBI Taxonomy" id="301148"/>
    <lineage>
        <taxon>Bacteria</taxon>
        <taxon>Bacillati</taxon>
        <taxon>Bacillota</taxon>
        <taxon>Bacilli</taxon>
        <taxon>Bacillales</taxon>
        <taxon>Bacillaceae</taxon>
        <taxon>Caldibacillus</taxon>
    </lineage>
</organism>
<dbReference type="Gene3D" id="3.40.50.2300">
    <property type="match status" value="1"/>
</dbReference>
<dbReference type="STRING" id="301148.B4135_0980"/>
<evidence type="ECO:0000313" key="1">
    <source>
        <dbReference type="EMBL" id="KYD23157.1"/>
    </source>
</evidence>
<accession>A0A150MF36</accession>
<evidence type="ECO:0008006" key="3">
    <source>
        <dbReference type="Google" id="ProtNLM"/>
    </source>
</evidence>
<dbReference type="Proteomes" id="UP000075683">
    <property type="component" value="Unassembled WGS sequence"/>
</dbReference>
<dbReference type="SUPFAM" id="SSF52172">
    <property type="entry name" value="CheY-like"/>
    <property type="match status" value="1"/>
</dbReference>
<gene>
    <name evidence="1" type="ORF">B4135_0980</name>
</gene>
<dbReference type="InterPro" id="IPR011006">
    <property type="entry name" value="CheY-like_superfamily"/>
</dbReference>
<dbReference type="OrthoDB" id="2873525at2"/>
<sequence>MFERNEYGVQREIWIVDEKEYFRKGLKNLVELYYPGNNVVEMDFENFKKAYHAYRDNYPNLIIMTPINENENTYFLEKAKQQGTKLVLMAQQTKEIFYFKSLELYDGFLLKNMTTKQLINVLKSIVNDNDVYVHPDIGYELLRKIYRR</sequence>
<dbReference type="EMBL" id="LQYT01000001">
    <property type="protein sequence ID" value="KYD23157.1"/>
    <property type="molecule type" value="Genomic_DNA"/>
</dbReference>
<reference evidence="1 2" key="1">
    <citation type="submission" date="2016-01" db="EMBL/GenBank/DDBJ databases">
        <title>Draft Genome Sequences of Seven Thermophilic Sporeformers Isolated from Foods.</title>
        <authorList>
            <person name="Berendsen E.M."/>
            <person name="Wells-Bennik M.H."/>
            <person name="Krawcyk A.O."/>
            <person name="De Jong A."/>
            <person name="Holsappel S."/>
            <person name="Eijlander R.T."/>
            <person name="Kuipers O.P."/>
        </authorList>
    </citation>
    <scope>NUCLEOTIDE SEQUENCE [LARGE SCALE GENOMIC DNA]</scope>
    <source>
        <strain evidence="1 2">B4135</strain>
    </source>
</reference>
<dbReference type="AlphaFoldDB" id="A0A150MF36"/>
<proteinExistence type="predicted"/>
<protein>
    <recommendedName>
        <fullName evidence="3">Response regulatory domain-containing protein</fullName>
    </recommendedName>
</protein>
<evidence type="ECO:0000313" key="2">
    <source>
        <dbReference type="Proteomes" id="UP000075683"/>
    </source>
</evidence>
<dbReference type="RefSeq" id="WP_153017552.1">
    <property type="nucleotide sequence ID" value="NZ_LQYT01000001.1"/>
</dbReference>